<keyword evidence="2" id="KW-1185">Reference proteome</keyword>
<feature type="non-terminal residue" evidence="1">
    <location>
        <position position="1"/>
    </location>
</feature>
<gene>
    <name evidence="1" type="ORF">FHR20_004490</name>
</gene>
<proteinExistence type="predicted"/>
<dbReference type="AlphaFoldDB" id="A0A7X5V3Z3"/>
<reference evidence="1 2" key="1">
    <citation type="submission" date="2020-03" db="EMBL/GenBank/DDBJ databases">
        <title>Genomic Encyclopedia of Type Strains, Phase IV (KMG-IV): sequencing the most valuable type-strain genomes for metagenomic binning, comparative biology and taxonomic classification.</title>
        <authorList>
            <person name="Goeker M."/>
        </authorList>
    </citation>
    <scope>NUCLEOTIDE SEQUENCE [LARGE SCALE GENOMIC DNA]</scope>
    <source>
        <strain evidence="1 2">DSM 4733</strain>
    </source>
</reference>
<sequence>FAALAGIAVAAVWNFALSSRFVWGRY</sequence>
<organism evidence="1 2">
    <name type="scientific">Sphingomonas leidyi</name>
    <dbReference type="NCBI Taxonomy" id="68569"/>
    <lineage>
        <taxon>Bacteria</taxon>
        <taxon>Pseudomonadati</taxon>
        <taxon>Pseudomonadota</taxon>
        <taxon>Alphaproteobacteria</taxon>
        <taxon>Sphingomonadales</taxon>
        <taxon>Sphingomonadaceae</taxon>
        <taxon>Sphingomonas</taxon>
    </lineage>
</organism>
<dbReference type="Proteomes" id="UP000564677">
    <property type="component" value="Unassembled WGS sequence"/>
</dbReference>
<accession>A0A7X5V3Z3</accession>
<name>A0A7X5V3Z3_9SPHN</name>
<protein>
    <submittedName>
        <fullName evidence="1">Putative flippase GtrA</fullName>
    </submittedName>
</protein>
<comment type="caution">
    <text evidence="1">The sequence shown here is derived from an EMBL/GenBank/DDBJ whole genome shotgun (WGS) entry which is preliminary data.</text>
</comment>
<evidence type="ECO:0000313" key="1">
    <source>
        <dbReference type="EMBL" id="NIJ67504.1"/>
    </source>
</evidence>
<evidence type="ECO:0000313" key="2">
    <source>
        <dbReference type="Proteomes" id="UP000564677"/>
    </source>
</evidence>
<dbReference type="EMBL" id="JAASQV010000008">
    <property type="protein sequence ID" value="NIJ67504.1"/>
    <property type="molecule type" value="Genomic_DNA"/>
</dbReference>